<evidence type="ECO:0000256" key="6">
    <source>
        <dbReference type="SAM" id="Phobius"/>
    </source>
</evidence>
<evidence type="ECO:0000256" key="4">
    <source>
        <dbReference type="ARBA" id="ARBA00022989"/>
    </source>
</evidence>
<feature type="transmembrane region" description="Helical" evidence="6">
    <location>
        <begin position="371"/>
        <end position="391"/>
    </location>
</feature>
<evidence type="ECO:0000256" key="5">
    <source>
        <dbReference type="ARBA" id="ARBA00023136"/>
    </source>
</evidence>
<sequence>MTAGVNINIDEDALFRRITYKIVPILFICYVIAYIDRANIGFAKLQMLDDLHFDAAIYGFGAGIFFIGFTLAELPSNLFLYRLGARVWLARIMITWGIISVLMLFINTEWSFYVLRFLLGAAEAGFFPGVIYYLTLWYPDNRRGRIFSTFAIGATVGGLIVGPLSGWIMQNFHEVAGLRGWQWLFVLQGLPAILLGGLLFVFLSDSPTTAKWMAPEDRALLNEKLAGARARKHDNPNFWTVFGNKSIWLLGLVLGATNLGIYLGVFWLPTIIKDAGITNLQTIGNISSIPYITAAVAMFGLGRSSDYFGDRRWHIAISLILGAAALTVSAFVSQASVGAIGGVVIATGLLIGVTPLLWVHASSFIDGKTAAAGFALINMCASVCAFLGPYVTGLSQQQLGSTALAFTGIAGAVVIAALALIVAPGLSPAKALPRTA</sequence>
<dbReference type="Proteomes" id="UP001201701">
    <property type="component" value="Unassembled WGS sequence"/>
</dbReference>
<feature type="transmembrane region" description="Helical" evidence="6">
    <location>
        <begin position="313"/>
        <end position="332"/>
    </location>
</feature>
<keyword evidence="4 6" id="KW-1133">Transmembrane helix</keyword>
<dbReference type="InterPro" id="IPR011701">
    <property type="entry name" value="MFS"/>
</dbReference>
<dbReference type="Gene3D" id="1.20.1250.20">
    <property type="entry name" value="MFS general substrate transporter like domains"/>
    <property type="match status" value="2"/>
</dbReference>
<keyword evidence="9" id="KW-1185">Reference proteome</keyword>
<evidence type="ECO:0000256" key="1">
    <source>
        <dbReference type="ARBA" id="ARBA00004141"/>
    </source>
</evidence>
<dbReference type="SUPFAM" id="SSF103473">
    <property type="entry name" value="MFS general substrate transporter"/>
    <property type="match status" value="1"/>
</dbReference>
<dbReference type="PANTHER" id="PTHR43791">
    <property type="entry name" value="PERMEASE-RELATED"/>
    <property type="match status" value="1"/>
</dbReference>
<feature type="transmembrane region" description="Helical" evidence="6">
    <location>
        <begin position="87"/>
        <end position="106"/>
    </location>
</feature>
<evidence type="ECO:0000313" key="9">
    <source>
        <dbReference type="Proteomes" id="UP001201701"/>
    </source>
</evidence>
<comment type="subcellular location">
    <subcellularLocation>
        <location evidence="1">Membrane</location>
        <topology evidence="1">Multi-pass membrane protein</topology>
    </subcellularLocation>
</comment>
<reference evidence="8 9" key="1">
    <citation type="submission" date="2022-02" db="EMBL/GenBank/DDBJ databases">
        <title>Draft genome sequence of Mezorhizobium retamae strain IRAMC:0171 isolated from Retama raetam nodules.</title>
        <authorList>
            <person name="Bengaied R."/>
            <person name="Sbissi I."/>
            <person name="Huber K."/>
            <person name="Ghodbane F."/>
            <person name="Nouioui I."/>
            <person name="Tarhouni M."/>
            <person name="Gtari M."/>
        </authorList>
    </citation>
    <scope>NUCLEOTIDE SEQUENCE [LARGE SCALE GENOMIC DNA]</scope>
    <source>
        <strain evidence="8 9">IRAMC:0171</strain>
    </source>
</reference>
<dbReference type="CDD" id="cd17319">
    <property type="entry name" value="MFS_ExuT_GudP_like"/>
    <property type="match status" value="1"/>
</dbReference>
<feature type="transmembrane region" description="Helical" evidence="6">
    <location>
        <begin position="280"/>
        <end position="301"/>
    </location>
</feature>
<proteinExistence type="predicted"/>
<feature type="transmembrane region" description="Helical" evidence="6">
    <location>
        <begin position="181"/>
        <end position="203"/>
    </location>
</feature>
<evidence type="ECO:0000256" key="2">
    <source>
        <dbReference type="ARBA" id="ARBA00022448"/>
    </source>
</evidence>
<dbReference type="PROSITE" id="PS50850">
    <property type="entry name" value="MFS"/>
    <property type="match status" value="1"/>
</dbReference>
<dbReference type="EMBL" id="JAKREW010000030">
    <property type="protein sequence ID" value="MCG7507830.1"/>
    <property type="molecule type" value="Genomic_DNA"/>
</dbReference>
<comment type="caution">
    <text evidence="8">The sequence shown here is derived from an EMBL/GenBank/DDBJ whole genome shotgun (WGS) entry which is preliminary data.</text>
</comment>
<dbReference type="InterPro" id="IPR036259">
    <property type="entry name" value="MFS_trans_sf"/>
</dbReference>
<feature type="transmembrane region" description="Helical" evidence="6">
    <location>
        <begin position="55"/>
        <end position="75"/>
    </location>
</feature>
<protein>
    <submittedName>
        <fullName evidence="8">MFS transporter</fullName>
    </submittedName>
</protein>
<feature type="transmembrane region" description="Helical" evidence="6">
    <location>
        <begin position="146"/>
        <end position="169"/>
    </location>
</feature>
<accession>A0ABS9QK77</accession>
<feature type="transmembrane region" description="Helical" evidence="6">
    <location>
        <begin position="403"/>
        <end position="426"/>
    </location>
</feature>
<evidence type="ECO:0000259" key="7">
    <source>
        <dbReference type="PROSITE" id="PS50850"/>
    </source>
</evidence>
<feature type="transmembrane region" description="Helical" evidence="6">
    <location>
        <begin position="338"/>
        <end position="359"/>
    </location>
</feature>
<organism evidence="8 9">
    <name type="scientific">Mesorhizobium retamae</name>
    <dbReference type="NCBI Taxonomy" id="2912854"/>
    <lineage>
        <taxon>Bacteria</taxon>
        <taxon>Pseudomonadati</taxon>
        <taxon>Pseudomonadota</taxon>
        <taxon>Alphaproteobacteria</taxon>
        <taxon>Hyphomicrobiales</taxon>
        <taxon>Phyllobacteriaceae</taxon>
        <taxon>Mesorhizobium</taxon>
    </lineage>
</organism>
<dbReference type="RefSeq" id="WP_239369352.1">
    <property type="nucleotide sequence ID" value="NZ_JAKREW010000030.1"/>
</dbReference>
<evidence type="ECO:0000256" key="3">
    <source>
        <dbReference type="ARBA" id="ARBA00022692"/>
    </source>
</evidence>
<feature type="transmembrane region" description="Helical" evidence="6">
    <location>
        <begin position="247"/>
        <end position="268"/>
    </location>
</feature>
<dbReference type="PANTHER" id="PTHR43791:SF36">
    <property type="entry name" value="TRANSPORTER, PUTATIVE (AFU_ORTHOLOGUE AFUA_6G08340)-RELATED"/>
    <property type="match status" value="1"/>
</dbReference>
<evidence type="ECO:0000313" key="8">
    <source>
        <dbReference type="EMBL" id="MCG7507830.1"/>
    </source>
</evidence>
<feature type="transmembrane region" description="Helical" evidence="6">
    <location>
        <begin position="112"/>
        <end position="134"/>
    </location>
</feature>
<keyword evidence="5 6" id="KW-0472">Membrane</keyword>
<keyword evidence="3 6" id="KW-0812">Transmembrane</keyword>
<feature type="domain" description="Major facilitator superfamily (MFS) profile" evidence="7">
    <location>
        <begin position="22"/>
        <end position="428"/>
    </location>
</feature>
<keyword evidence="2" id="KW-0813">Transport</keyword>
<name>A0ABS9QK77_9HYPH</name>
<gene>
    <name evidence="8" type="ORF">L4923_22580</name>
</gene>
<dbReference type="InterPro" id="IPR020846">
    <property type="entry name" value="MFS_dom"/>
</dbReference>
<dbReference type="Pfam" id="PF07690">
    <property type="entry name" value="MFS_1"/>
    <property type="match status" value="1"/>
</dbReference>
<feature type="transmembrane region" description="Helical" evidence="6">
    <location>
        <begin position="18"/>
        <end position="35"/>
    </location>
</feature>